<sequence>PKSARIYSETLSNLGVSTDQEVKIIRYGFEGWHLRYKLEKDLIEEYDAQVWEWAS</sequence>
<protein>
    <submittedName>
        <fullName evidence="1">Uncharacterized protein</fullName>
    </submittedName>
</protein>
<organism evidence="1 2">
    <name type="scientific">Rhizopus stolonifer</name>
    <name type="common">Rhizopus nigricans</name>
    <dbReference type="NCBI Taxonomy" id="4846"/>
    <lineage>
        <taxon>Eukaryota</taxon>
        <taxon>Fungi</taxon>
        <taxon>Fungi incertae sedis</taxon>
        <taxon>Mucoromycota</taxon>
        <taxon>Mucoromycotina</taxon>
        <taxon>Mucoromycetes</taxon>
        <taxon>Mucorales</taxon>
        <taxon>Mucorineae</taxon>
        <taxon>Rhizopodaceae</taxon>
        <taxon>Rhizopus</taxon>
    </lineage>
</organism>
<dbReference type="OrthoDB" id="102559at2759"/>
<reference evidence="1 2" key="1">
    <citation type="journal article" date="2018" name="G3 (Bethesda)">
        <title>Phylogenetic and Phylogenomic Definition of Rhizopus Species.</title>
        <authorList>
            <person name="Gryganskyi A.P."/>
            <person name="Golan J."/>
            <person name="Dolatabadi S."/>
            <person name="Mondo S."/>
            <person name="Robb S."/>
            <person name="Idnurm A."/>
            <person name="Muszewska A."/>
            <person name="Steczkiewicz K."/>
            <person name="Masonjones S."/>
            <person name="Liao H.L."/>
            <person name="Gajdeczka M.T."/>
            <person name="Anike F."/>
            <person name="Vuek A."/>
            <person name="Anishchenko I.M."/>
            <person name="Voigt K."/>
            <person name="de Hoog G.S."/>
            <person name="Smith M.E."/>
            <person name="Heitman J."/>
            <person name="Vilgalys R."/>
            <person name="Stajich J.E."/>
        </authorList>
    </citation>
    <scope>NUCLEOTIDE SEQUENCE [LARGE SCALE GENOMIC DNA]</scope>
    <source>
        <strain evidence="1 2">LSU 92-RS-03</strain>
    </source>
</reference>
<dbReference type="AlphaFoldDB" id="A0A367JF25"/>
<dbReference type="Proteomes" id="UP000253551">
    <property type="component" value="Unassembled WGS sequence"/>
</dbReference>
<evidence type="ECO:0000313" key="1">
    <source>
        <dbReference type="EMBL" id="RCH88475.1"/>
    </source>
</evidence>
<comment type="caution">
    <text evidence="1">The sequence shown here is derived from an EMBL/GenBank/DDBJ whole genome shotgun (WGS) entry which is preliminary data.</text>
</comment>
<keyword evidence="2" id="KW-1185">Reference proteome</keyword>
<proteinExistence type="predicted"/>
<evidence type="ECO:0000313" key="2">
    <source>
        <dbReference type="Proteomes" id="UP000253551"/>
    </source>
</evidence>
<name>A0A367JF25_RHIST</name>
<dbReference type="STRING" id="4846.A0A367JF25"/>
<dbReference type="Gene3D" id="3.40.250.10">
    <property type="entry name" value="Rhodanese-like domain"/>
    <property type="match status" value="1"/>
</dbReference>
<accession>A0A367JF25</accession>
<dbReference type="EMBL" id="PJQM01003514">
    <property type="protein sequence ID" value="RCH88475.1"/>
    <property type="molecule type" value="Genomic_DNA"/>
</dbReference>
<dbReference type="InterPro" id="IPR036873">
    <property type="entry name" value="Rhodanese-like_dom_sf"/>
</dbReference>
<feature type="non-terminal residue" evidence="1">
    <location>
        <position position="1"/>
    </location>
</feature>
<gene>
    <name evidence="1" type="ORF">CU098_010583</name>
</gene>